<name>A0A7V2SYC9_LEUMU</name>
<feature type="non-terminal residue" evidence="8">
    <location>
        <position position="118"/>
    </location>
</feature>
<evidence type="ECO:0000256" key="6">
    <source>
        <dbReference type="RuleBase" id="RU364082"/>
    </source>
</evidence>
<evidence type="ECO:0000256" key="3">
    <source>
        <dbReference type="ARBA" id="ARBA00012929"/>
    </source>
</evidence>
<comment type="pathway">
    <text evidence="1 6">Carbohydrate biosynthesis; dTDP-L-rhamnose biosynthesis.</text>
</comment>
<dbReference type="AlphaFoldDB" id="A0A7V2SYC9"/>
<dbReference type="EMBL" id="DRMS01000027">
    <property type="protein sequence ID" value="HFC91322.1"/>
    <property type="molecule type" value="Genomic_DNA"/>
</dbReference>
<keyword evidence="6" id="KW-0560">Oxidoreductase</keyword>
<evidence type="ECO:0000259" key="7">
    <source>
        <dbReference type="Pfam" id="PF04321"/>
    </source>
</evidence>
<dbReference type="InterPro" id="IPR029903">
    <property type="entry name" value="RmlD-like-bd"/>
</dbReference>
<dbReference type="PANTHER" id="PTHR10491">
    <property type="entry name" value="DTDP-4-DEHYDRORHAMNOSE REDUCTASE"/>
    <property type="match status" value="1"/>
</dbReference>
<dbReference type="GO" id="GO:0009243">
    <property type="term" value="P:O antigen biosynthetic process"/>
    <property type="evidence" value="ECO:0007669"/>
    <property type="project" value="UniProtKB-UniPathway"/>
</dbReference>
<dbReference type="GO" id="GO:0008831">
    <property type="term" value="F:dTDP-4-dehydrorhamnose reductase activity"/>
    <property type="evidence" value="ECO:0007669"/>
    <property type="project" value="UniProtKB-EC"/>
</dbReference>
<evidence type="ECO:0000256" key="5">
    <source>
        <dbReference type="ARBA" id="ARBA00048200"/>
    </source>
</evidence>
<evidence type="ECO:0000256" key="4">
    <source>
        <dbReference type="ARBA" id="ARBA00017099"/>
    </source>
</evidence>
<dbReference type="GO" id="GO:0005829">
    <property type="term" value="C:cytosol"/>
    <property type="evidence" value="ECO:0007669"/>
    <property type="project" value="TreeGrafter"/>
</dbReference>
<proteinExistence type="inferred from homology"/>
<comment type="cofactor">
    <cofactor evidence="6">
        <name>Mg(2+)</name>
        <dbReference type="ChEBI" id="CHEBI:18420"/>
    </cofactor>
    <text evidence="6">Binds 1 Mg(2+) ion per monomer.</text>
</comment>
<dbReference type="EC" id="1.1.1.133" evidence="3 6"/>
<dbReference type="Pfam" id="PF04321">
    <property type="entry name" value="RmlD_sub_bind"/>
    <property type="match status" value="1"/>
</dbReference>
<sequence>MSKKVLITGANGQLGYELPRTAPDGYECILTDVNELDITDSDAVSAYVAECKPDVIINSAAYTAVDKAEEEQELAAAINETGARNLAQASKDNGIKFIQTSTDFVFSGKGCSPYLVDA</sequence>
<gene>
    <name evidence="8" type="ORF">ENJ51_00770</name>
</gene>
<dbReference type="Gene3D" id="3.40.50.720">
    <property type="entry name" value="NAD(P)-binding Rossmann-like Domain"/>
    <property type="match status" value="1"/>
</dbReference>
<comment type="function">
    <text evidence="6">Catalyzes the reduction of dTDP-6-deoxy-L-lyxo-4-hexulose to yield dTDP-L-rhamnose.</text>
</comment>
<evidence type="ECO:0000256" key="1">
    <source>
        <dbReference type="ARBA" id="ARBA00004781"/>
    </source>
</evidence>
<keyword evidence="6" id="KW-0521">NADP</keyword>
<dbReference type="InterPro" id="IPR036291">
    <property type="entry name" value="NAD(P)-bd_dom_sf"/>
</dbReference>
<dbReference type="GO" id="GO:0019305">
    <property type="term" value="P:dTDP-rhamnose biosynthetic process"/>
    <property type="evidence" value="ECO:0007669"/>
    <property type="project" value="UniProtKB-UniPathway"/>
</dbReference>
<dbReference type="UniPathway" id="UPA00124"/>
<feature type="domain" description="RmlD-like substrate binding" evidence="7">
    <location>
        <begin position="4"/>
        <end position="117"/>
    </location>
</feature>
<comment type="similarity">
    <text evidence="2 6">Belongs to the dTDP-4-dehydrorhamnose reductase family.</text>
</comment>
<comment type="caution">
    <text evidence="8">The sequence shown here is derived from an EMBL/GenBank/DDBJ whole genome shotgun (WGS) entry which is preliminary data.</text>
</comment>
<dbReference type="InterPro" id="IPR005913">
    <property type="entry name" value="dTDP_dehydrorham_reduct"/>
</dbReference>
<comment type="catalytic activity">
    <reaction evidence="5 6">
        <text>dTDP-beta-L-rhamnose + NADP(+) = dTDP-4-dehydro-beta-L-rhamnose + NADPH + H(+)</text>
        <dbReference type="Rhea" id="RHEA:21796"/>
        <dbReference type="ChEBI" id="CHEBI:15378"/>
        <dbReference type="ChEBI" id="CHEBI:57510"/>
        <dbReference type="ChEBI" id="CHEBI:57783"/>
        <dbReference type="ChEBI" id="CHEBI:58349"/>
        <dbReference type="ChEBI" id="CHEBI:62830"/>
        <dbReference type="EC" id="1.1.1.133"/>
    </reaction>
</comment>
<evidence type="ECO:0000313" key="8">
    <source>
        <dbReference type="EMBL" id="HFC91322.1"/>
    </source>
</evidence>
<dbReference type="PANTHER" id="PTHR10491:SF4">
    <property type="entry name" value="METHIONINE ADENOSYLTRANSFERASE 2 SUBUNIT BETA"/>
    <property type="match status" value="1"/>
</dbReference>
<dbReference type="SUPFAM" id="SSF51735">
    <property type="entry name" value="NAD(P)-binding Rossmann-fold domains"/>
    <property type="match status" value="1"/>
</dbReference>
<dbReference type="UniPathway" id="UPA00281"/>
<reference evidence="8" key="1">
    <citation type="journal article" date="2020" name="mSystems">
        <title>Genome- and Community-Level Interaction Insights into Carbon Utilization and Element Cycling Functions of Hydrothermarchaeota in Hydrothermal Sediment.</title>
        <authorList>
            <person name="Zhou Z."/>
            <person name="Liu Y."/>
            <person name="Xu W."/>
            <person name="Pan J."/>
            <person name="Luo Z.H."/>
            <person name="Li M."/>
        </authorList>
    </citation>
    <scope>NUCLEOTIDE SEQUENCE [LARGE SCALE GENOMIC DNA]</scope>
    <source>
        <strain evidence="8">HyVt-493</strain>
    </source>
</reference>
<protein>
    <recommendedName>
        <fullName evidence="4 6">dTDP-4-dehydrorhamnose reductase</fullName>
        <ecNumber evidence="3 6">1.1.1.133</ecNumber>
    </recommendedName>
</protein>
<evidence type="ECO:0000256" key="2">
    <source>
        <dbReference type="ARBA" id="ARBA00010944"/>
    </source>
</evidence>
<dbReference type="Proteomes" id="UP000885750">
    <property type="component" value="Unassembled WGS sequence"/>
</dbReference>
<organism evidence="8">
    <name type="scientific">Leucothrix mucor</name>
    <dbReference type="NCBI Taxonomy" id="45248"/>
    <lineage>
        <taxon>Bacteria</taxon>
        <taxon>Pseudomonadati</taxon>
        <taxon>Pseudomonadota</taxon>
        <taxon>Gammaproteobacteria</taxon>
        <taxon>Thiotrichales</taxon>
        <taxon>Thiotrichaceae</taxon>
        <taxon>Leucothrix</taxon>
    </lineage>
</organism>
<accession>A0A7V2SYC9</accession>